<sequence>MTTPPSKKLADDSDHQQEQPQRSRNARAQARHRAKRKAYIEQLEETVTKLQGALNLSPEQVASLPTAQVRIRELEHENMRLRNENSSLRVQLDQYVRHSSGRRDLAPLSIDDTDRDGKKRRKLSGDVDNVYLTPGGTPTHVSNSLTRPPPLSLPHPHQQSYNHSLSSHGSNGVSGLGSSSSLFPIHPPSFQGPGTPTASSSSSTPSYSASSNPLPPVEPLRGKPLRASSLDPSDVVRSVPHQHQHSNQSGLNHSQSSSHSHMHLPPPVSSHYSNVLPPFSQTAHYDVVPKAEDEYPMSNHESPSNGNFPSSMHSFGSSEHETNSWHVYSAERAQMHHQ</sequence>
<feature type="compositionally biased region" description="Low complexity" evidence="2">
    <location>
        <begin position="154"/>
        <end position="181"/>
    </location>
</feature>
<evidence type="ECO:0000256" key="2">
    <source>
        <dbReference type="SAM" id="MobiDB-lite"/>
    </source>
</evidence>
<evidence type="ECO:0000313" key="5">
    <source>
        <dbReference type="Proteomes" id="UP000294933"/>
    </source>
</evidence>
<feature type="region of interest" description="Disordered" evidence="2">
    <location>
        <begin position="294"/>
        <end position="319"/>
    </location>
</feature>
<dbReference type="Gene3D" id="1.20.5.170">
    <property type="match status" value="1"/>
</dbReference>
<protein>
    <recommendedName>
        <fullName evidence="3">BZIP domain-containing protein</fullName>
    </recommendedName>
</protein>
<accession>A0A4Y7QL20</accession>
<dbReference type="Proteomes" id="UP000294933">
    <property type="component" value="Unassembled WGS sequence"/>
</dbReference>
<evidence type="ECO:0000313" key="4">
    <source>
        <dbReference type="EMBL" id="TDL27921.1"/>
    </source>
</evidence>
<evidence type="ECO:0000259" key="3">
    <source>
        <dbReference type="PROSITE" id="PS00036"/>
    </source>
</evidence>
<keyword evidence="1" id="KW-0175">Coiled coil</keyword>
<feature type="compositionally biased region" description="Low complexity" evidence="2">
    <location>
        <begin position="195"/>
        <end position="211"/>
    </location>
</feature>
<dbReference type="CDD" id="cd14686">
    <property type="entry name" value="bZIP"/>
    <property type="match status" value="1"/>
</dbReference>
<dbReference type="AlphaFoldDB" id="A0A4Y7QL20"/>
<dbReference type="VEuPathDB" id="FungiDB:BD410DRAFT_781843"/>
<name>A0A4Y7QL20_9AGAM</name>
<feature type="compositionally biased region" description="Polar residues" evidence="2">
    <location>
        <begin position="299"/>
        <end position="317"/>
    </location>
</feature>
<evidence type="ECO:0000256" key="1">
    <source>
        <dbReference type="SAM" id="Coils"/>
    </source>
</evidence>
<reference evidence="4 5" key="1">
    <citation type="submission" date="2018-06" db="EMBL/GenBank/DDBJ databases">
        <title>A transcriptomic atlas of mushroom development highlights an independent origin of complex multicellularity.</title>
        <authorList>
            <consortium name="DOE Joint Genome Institute"/>
            <person name="Krizsan K."/>
            <person name="Almasi E."/>
            <person name="Merenyi Z."/>
            <person name="Sahu N."/>
            <person name="Viragh M."/>
            <person name="Koszo T."/>
            <person name="Mondo S."/>
            <person name="Kiss B."/>
            <person name="Balint B."/>
            <person name="Kues U."/>
            <person name="Barry K."/>
            <person name="Hegedus J.C."/>
            <person name="Henrissat B."/>
            <person name="Johnson J."/>
            <person name="Lipzen A."/>
            <person name="Ohm R."/>
            <person name="Nagy I."/>
            <person name="Pangilinan J."/>
            <person name="Yan J."/>
            <person name="Xiong Y."/>
            <person name="Grigoriev I.V."/>
            <person name="Hibbett D.S."/>
            <person name="Nagy L.G."/>
        </authorList>
    </citation>
    <scope>NUCLEOTIDE SEQUENCE [LARGE SCALE GENOMIC DNA]</scope>
    <source>
        <strain evidence="4 5">SZMC22713</strain>
    </source>
</reference>
<dbReference type="OrthoDB" id="3257643at2759"/>
<dbReference type="GO" id="GO:0003700">
    <property type="term" value="F:DNA-binding transcription factor activity"/>
    <property type="evidence" value="ECO:0007669"/>
    <property type="project" value="InterPro"/>
</dbReference>
<dbReference type="InterPro" id="IPR004827">
    <property type="entry name" value="bZIP"/>
</dbReference>
<feature type="coiled-coil region" evidence="1">
    <location>
        <begin position="64"/>
        <end position="91"/>
    </location>
</feature>
<feature type="compositionally biased region" description="Low complexity" evidence="2">
    <location>
        <begin position="245"/>
        <end position="259"/>
    </location>
</feature>
<dbReference type="PROSITE" id="PS00036">
    <property type="entry name" value="BZIP_BASIC"/>
    <property type="match status" value="1"/>
</dbReference>
<feature type="domain" description="BZIP" evidence="3">
    <location>
        <begin position="22"/>
        <end position="35"/>
    </location>
</feature>
<dbReference type="EMBL" id="ML170158">
    <property type="protein sequence ID" value="TDL27921.1"/>
    <property type="molecule type" value="Genomic_DNA"/>
</dbReference>
<feature type="region of interest" description="Disordered" evidence="2">
    <location>
        <begin position="1"/>
        <end position="37"/>
    </location>
</feature>
<feature type="compositionally biased region" description="Basic and acidic residues" evidence="2">
    <location>
        <begin position="8"/>
        <end position="17"/>
    </location>
</feature>
<proteinExistence type="predicted"/>
<dbReference type="STRING" id="50990.A0A4Y7QL20"/>
<organism evidence="4 5">
    <name type="scientific">Rickenella mellea</name>
    <dbReference type="NCBI Taxonomy" id="50990"/>
    <lineage>
        <taxon>Eukaryota</taxon>
        <taxon>Fungi</taxon>
        <taxon>Dikarya</taxon>
        <taxon>Basidiomycota</taxon>
        <taxon>Agaricomycotina</taxon>
        <taxon>Agaricomycetes</taxon>
        <taxon>Hymenochaetales</taxon>
        <taxon>Rickenellaceae</taxon>
        <taxon>Rickenella</taxon>
    </lineage>
</organism>
<feature type="region of interest" description="Disordered" evidence="2">
    <location>
        <begin position="105"/>
        <end position="277"/>
    </location>
</feature>
<keyword evidence="5" id="KW-1185">Reference proteome</keyword>
<gene>
    <name evidence="4" type="ORF">BD410DRAFT_781843</name>
</gene>